<dbReference type="PROSITE" id="PS51375">
    <property type="entry name" value="PPR"/>
    <property type="match status" value="5"/>
</dbReference>
<dbReference type="Pfam" id="PF20431">
    <property type="entry name" value="E_motif"/>
    <property type="match status" value="1"/>
</dbReference>
<proteinExistence type="predicted"/>
<evidence type="ECO:0000256" key="1">
    <source>
        <dbReference type="ARBA" id="ARBA00022737"/>
    </source>
</evidence>
<feature type="repeat" description="PPR" evidence="2">
    <location>
        <begin position="211"/>
        <end position="245"/>
    </location>
</feature>
<dbReference type="GO" id="GO:0003723">
    <property type="term" value="F:RNA binding"/>
    <property type="evidence" value="ECO:0007669"/>
    <property type="project" value="InterPro"/>
</dbReference>
<feature type="repeat" description="PPR" evidence="2">
    <location>
        <begin position="485"/>
        <end position="520"/>
    </location>
</feature>
<dbReference type="InterPro" id="IPR011990">
    <property type="entry name" value="TPR-like_helical_dom_sf"/>
</dbReference>
<evidence type="ECO:0000313" key="4">
    <source>
        <dbReference type="Proteomes" id="UP000663760"/>
    </source>
</evidence>
<dbReference type="InterPro" id="IPR046960">
    <property type="entry name" value="PPR_At4g14850-like_plant"/>
</dbReference>
<evidence type="ECO:0000256" key="2">
    <source>
        <dbReference type="PROSITE-ProRule" id="PRU00708"/>
    </source>
</evidence>
<name>A0A7I8KCT9_SPIIN</name>
<feature type="repeat" description="PPR" evidence="2">
    <location>
        <begin position="451"/>
        <end position="481"/>
    </location>
</feature>
<dbReference type="Gene3D" id="1.25.40.10">
    <property type="entry name" value="Tetratricopeptide repeat domain"/>
    <property type="match status" value="4"/>
</dbReference>
<gene>
    <name evidence="3" type="ORF">SI8410_04006182</name>
</gene>
<dbReference type="OrthoDB" id="198885at2759"/>
<feature type="repeat" description="PPR" evidence="2">
    <location>
        <begin position="384"/>
        <end position="418"/>
    </location>
</feature>
<dbReference type="Proteomes" id="UP000663760">
    <property type="component" value="Chromosome 4"/>
</dbReference>
<dbReference type="Pfam" id="PF13041">
    <property type="entry name" value="PPR_2"/>
    <property type="match status" value="1"/>
</dbReference>
<protein>
    <submittedName>
        <fullName evidence="3">Uncharacterized protein</fullName>
    </submittedName>
</protein>
<dbReference type="GO" id="GO:0009451">
    <property type="term" value="P:RNA modification"/>
    <property type="evidence" value="ECO:0007669"/>
    <property type="project" value="InterPro"/>
</dbReference>
<dbReference type="FunFam" id="1.25.40.10:FF:000090">
    <property type="entry name" value="Pentatricopeptide repeat-containing protein, chloroplastic"/>
    <property type="match status" value="1"/>
</dbReference>
<accession>A0A7I8KCT9</accession>
<organism evidence="3 4">
    <name type="scientific">Spirodela intermedia</name>
    <name type="common">Intermediate duckweed</name>
    <dbReference type="NCBI Taxonomy" id="51605"/>
    <lineage>
        <taxon>Eukaryota</taxon>
        <taxon>Viridiplantae</taxon>
        <taxon>Streptophyta</taxon>
        <taxon>Embryophyta</taxon>
        <taxon>Tracheophyta</taxon>
        <taxon>Spermatophyta</taxon>
        <taxon>Magnoliopsida</taxon>
        <taxon>Liliopsida</taxon>
        <taxon>Araceae</taxon>
        <taxon>Lemnoideae</taxon>
        <taxon>Spirodela</taxon>
    </lineage>
</organism>
<reference evidence="3" key="1">
    <citation type="submission" date="2020-02" db="EMBL/GenBank/DDBJ databases">
        <authorList>
            <person name="Scholz U."/>
            <person name="Mascher M."/>
            <person name="Fiebig A."/>
        </authorList>
    </citation>
    <scope>NUCLEOTIDE SEQUENCE</scope>
</reference>
<feature type="repeat" description="PPR" evidence="2">
    <location>
        <begin position="36"/>
        <end position="70"/>
    </location>
</feature>
<evidence type="ECO:0000313" key="3">
    <source>
        <dbReference type="EMBL" id="CAA7395521.1"/>
    </source>
</evidence>
<dbReference type="NCBIfam" id="TIGR00756">
    <property type="entry name" value="PPR"/>
    <property type="match status" value="4"/>
</dbReference>
<keyword evidence="1" id="KW-0677">Repeat</keyword>
<dbReference type="Pfam" id="PF01535">
    <property type="entry name" value="PPR"/>
    <property type="match status" value="8"/>
</dbReference>
<dbReference type="InterPro" id="IPR046848">
    <property type="entry name" value="E_motif"/>
</dbReference>
<dbReference type="InterPro" id="IPR002885">
    <property type="entry name" value="PPR_rpt"/>
</dbReference>
<dbReference type="AlphaFoldDB" id="A0A7I8KCT9"/>
<keyword evidence="4" id="KW-1185">Reference proteome</keyword>
<dbReference type="PANTHER" id="PTHR47926:SF533">
    <property type="entry name" value="DYW DOMAIN-CONTAINING PROTEIN"/>
    <property type="match status" value="1"/>
</dbReference>
<sequence>MGAATVPRFNRLIGRYGNEGRLLEARALFDEMPERNVYTWNAMICGYARNGDLAGARALFDAAPERDAVTYNTMIAAYGARGGSGAAPAAAEIFTEMRQSGGEARADEFTLTAMLKLAAGLGDVTLSRQLHAGAVKAGADADGYGAAALIDAYSKCGGRFEEALLQAAPGGGEAAAAKNAALAALCRQGEMEAAFELFFSGGGHAASPPVEIVAWNTLIAGCVKNGLPKLALHLFDEMSQGGIPWNEHTLVSILRACSALRSLSQGKQAHAWAIKKEDLGRNPHVGAAVVDFYRHCGELSSAEAVHSASCRRNPFATASMVAGFAGAGRLGDARRLYDSIPAAVPAAKNPAALTALLSAYFRRGLFDQAGELLRDACSSSSTLDESLFVNLLAACADQAELGRGKELHGRMVRAGFCPAEGRAGGALVDMYAKCGEIGGAARVFKRVPHKDLVLCNTMLAGLARHGRALEALQLFKAITAELRPDGATFTAVLSACGHAGLVDAGEAVFASMAEVHGVSPELGHYCCMVDLYGRAGRVKEAVEMVGRLPFRPDAVLWGALLDACRRRHGGAAGAREVGEKLLAAAGGSDGARYVQVANAFAAEGEWAEVERIRRQMRARRARRAHGGGRSWVHVGGAAAPCCFASGDRFHPHGSAIYETLAVLHGEMAAAHEEEQEEDLAKK</sequence>
<dbReference type="PANTHER" id="PTHR47926">
    <property type="entry name" value="PENTATRICOPEPTIDE REPEAT-CONTAINING PROTEIN"/>
    <property type="match status" value="1"/>
</dbReference>
<dbReference type="EMBL" id="LR746267">
    <property type="protein sequence ID" value="CAA7395521.1"/>
    <property type="molecule type" value="Genomic_DNA"/>
</dbReference>